<dbReference type="AlphaFoldDB" id="A0A1J5EE15"/>
<dbReference type="Pfam" id="PF13646">
    <property type="entry name" value="HEAT_2"/>
    <property type="match status" value="1"/>
</dbReference>
<proteinExistence type="predicted"/>
<dbReference type="EMBL" id="MNYI01000055">
    <property type="protein sequence ID" value="OIP42239.1"/>
    <property type="molecule type" value="Genomic_DNA"/>
</dbReference>
<evidence type="ECO:0000256" key="1">
    <source>
        <dbReference type="SAM" id="Phobius"/>
    </source>
</evidence>
<evidence type="ECO:0000313" key="2">
    <source>
        <dbReference type="EMBL" id="OIP42239.1"/>
    </source>
</evidence>
<comment type="caution">
    <text evidence="2">The sequence shown here is derived from an EMBL/GenBank/DDBJ whole genome shotgun (WGS) entry which is preliminary data.</text>
</comment>
<evidence type="ECO:0008006" key="4">
    <source>
        <dbReference type="Google" id="ProtNLM"/>
    </source>
</evidence>
<organism evidence="2 3">
    <name type="scientific">Candidatus Desantisbacteria bacterium CG2_30_40_21</name>
    <dbReference type="NCBI Taxonomy" id="1817895"/>
    <lineage>
        <taxon>Bacteria</taxon>
        <taxon>Candidatus Desantisiibacteriota</taxon>
    </lineage>
</organism>
<dbReference type="Proteomes" id="UP000183085">
    <property type="component" value="Unassembled WGS sequence"/>
</dbReference>
<dbReference type="InterPro" id="IPR011989">
    <property type="entry name" value="ARM-like"/>
</dbReference>
<keyword evidence="1" id="KW-0812">Transmembrane</keyword>
<evidence type="ECO:0000313" key="3">
    <source>
        <dbReference type="Proteomes" id="UP000183085"/>
    </source>
</evidence>
<dbReference type="Gene3D" id="1.25.10.10">
    <property type="entry name" value="Leucine-rich Repeat Variant"/>
    <property type="match status" value="1"/>
</dbReference>
<feature type="transmembrane region" description="Helical" evidence="1">
    <location>
        <begin position="39"/>
        <end position="58"/>
    </location>
</feature>
<keyword evidence="1" id="KW-1133">Transmembrane helix</keyword>
<dbReference type="InterPro" id="IPR016024">
    <property type="entry name" value="ARM-type_fold"/>
</dbReference>
<dbReference type="STRING" id="1817895.AUJ95_01935"/>
<name>A0A1J5EE15_9BACT</name>
<sequence length="435" mass="48842">MLIVKNREKVTQSSRLSNNHKQDACDTITKGRDMMKTTWFLLLLFTFFLSYCHLAIAAESNLPLPETLQIIDDSDMLKVLEQAVIENKSDMVFAVIMELRKRWETNPAIGDMILESIDDKTKNESYRVILLNELVMPQGMVRVPEKRLMAPGQQEGYQKRMVKMLSARLEDTNDSSAVRGEIAISLGVIDKSTETVRVLARTLKDTDEEVSSRAAFALKLVGDKEAAPDLLLRLKELMNNPDEQPDLVRRIMVSLGRLEDEKAIETTQSIAQKTNIVEVFGSAVHSLGIMHKPQLISTILDLWNSTDRFSFSADKAMANLSCWSAMRENEGMIIEMLNNPTPEIAMRAIQKVQGLHGVDDEDTAIDALQKHLASHDQGIKILAIQTLATFKSSIIKELLLEARKTEMDTTVLNVLDNSLMRIGVVIIDGKVIVSY</sequence>
<gene>
    <name evidence="2" type="ORF">AUJ95_01935</name>
</gene>
<reference evidence="2 3" key="1">
    <citation type="journal article" date="2016" name="Environ. Microbiol.">
        <title>Genomic resolution of a cold subsurface aquifer community provides metabolic insights for novel microbes adapted to high CO concentrations.</title>
        <authorList>
            <person name="Probst A.J."/>
            <person name="Castelle C.J."/>
            <person name="Singh A."/>
            <person name="Brown C.T."/>
            <person name="Anantharaman K."/>
            <person name="Sharon I."/>
            <person name="Hug L.A."/>
            <person name="Burstein D."/>
            <person name="Emerson J.B."/>
            <person name="Thomas B.C."/>
            <person name="Banfield J.F."/>
        </authorList>
    </citation>
    <scope>NUCLEOTIDE SEQUENCE [LARGE SCALE GENOMIC DNA]</scope>
    <source>
        <strain evidence="2">CG2_30_40_21</strain>
    </source>
</reference>
<accession>A0A1J5EE15</accession>
<keyword evidence="1" id="KW-0472">Membrane</keyword>
<protein>
    <recommendedName>
        <fullName evidence="4">HEAT repeat domain-containing protein</fullName>
    </recommendedName>
</protein>
<dbReference type="SUPFAM" id="SSF48371">
    <property type="entry name" value="ARM repeat"/>
    <property type="match status" value="1"/>
</dbReference>